<dbReference type="STRING" id="39480.EUAN_07540"/>
<comment type="similarity">
    <text evidence="3">Belongs to the ScpA family.</text>
</comment>
<keyword evidence="3" id="KW-0963">Cytoplasm</keyword>
<dbReference type="GO" id="GO:0007059">
    <property type="term" value="P:chromosome segregation"/>
    <property type="evidence" value="ECO:0007669"/>
    <property type="project" value="UniProtKB-UniRule"/>
</dbReference>
<dbReference type="Pfam" id="PF02616">
    <property type="entry name" value="SMC_ScpA"/>
    <property type="match status" value="1"/>
</dbReference>
<accession>A0A1S1V992</accession>
<dbReference type="GO" id="GO:0051301">
    <property type="term" value="P:cell division"/>
    <property type="evidence" value="ECO:0007669"/>
    <property type="project" value="UniProtKB-KW"/>
</dbReference>
<dbReference type="OrthoDB" id="9811016at2"/>
<dbReference type="GO" id="GO:0005737">
    <property type="term" value="C:cytoplasm"/>
    <property type="evidence" value="ECO:0007669"/>
    <property type="project" value="UniProtKB-SubCell"/>
</dbReference>
<comment type="caution">
    <text evidence="4">The sequence shown here is derived from an EMBL/GenBank/DDBJ whole genome shotgun (WGS) entry which is preliminary data.</text>
</comment>
<dbReference type="GO" id="GO:0006260">
    <property type="term" value="P:DNA replication"/>
    <property type="evidence" value="ECO:0007669"/>
    <property type="project" value="UniProtKB-UniRule"/>
</dbReference>
<evidence type="ECO:0000256" key="1">
    <source>
        <dbReference type="ARBA" id="ARBA00022829"/>
    </source>
</evidence>
<gene>
    <name evidence="3 4" type="primary">scpA</name>
    <name evidence="4" type="ORF">EUAN_07540</name>
</gene>
<evidence type="ECO:0000256" key="2">
    <source>
        <dbReference type="ARBA" id="ARBA00044777"/>
    </source>
</evidence>
<evidence type="ECO:0000313" key="4">
    <source>
        <dbReference type="EMBL" id="OHW62970.1"/>
    </source>
</evidence>
<dbReference type="PANTHER" id="PTHR33969">
    <property type="entry name" value="SEGREGATION AND CONDENSATION PROTEIN A"/>
    <property type="match status" value="1"/>
</dbReference>
<evidence type="ECO:0000256" key="3">
    <source>
        <dbReference type="HAMAP-Rule" id="MF_01805"/>
    </source>
</evidence>
<dbReference type="RefSeq" id="WP_071061838.1">
    <property type="nucleotide sequence ID" value="NZ_MKIE01000002.1"/>
</dbReference>
<keyword evidence="1 3" id="KW-0159">Chromosome partition</keyword>
<dbReference type="AlphaFoldDB" id="A0A1S1V992"/>
<comment type="function">
    <text evidence="3">Participates in chromosomal partition during cell division. May act via the formation of a condensin-like complex containing Smc and ScpB that pull DNA away from mid-cell into both cell halves.</text>
</comment>
<dbReference type="Gene3D" id="1.10.10.580">
    <property type="entry name" value="Structural maintenance of chromosome 1. Chain E"/>
    <property type="match status" value="1"/>
</dbReference>
<proteinExistence type="inferred from homology"/>
<dbReference type="InterPro" id="IPR003768">
    <property type="entry name" value="ScpA"/>
</dbReference>
<name>A0A1S1V992_9FIRM</name>
<sequence>MGYSIVLEKFEGPMDLLYHLIDKNKIDIYDIPISEVTEQYIDYVEAMEDLNLDVTSEFILMASTLLEIKSRMLLPKPKKEEEEEDPREELVRKLIEYKKYKLASGELKERNEVYSKVYYRLKEEVILEEEPFSTEGLKVDMLLEAYRKVVLKYEEKQKRMVEEDEEEKVFTRVQRDDLTIEQGVELILRSLHTGKDTTFEKLFENAAPVSRNKIVTVFIALLELIKRSQVAFRQDTPFGDVILSRRV</sequence>
<keyword evidence="3" id="KW-0132">Cell division</keyword>
<comment type="subunit">
    <text evidence="3">Component of a cohesin-like complex composed of ScpA, ScpB and the Smc homodimer, in which ScpA and ScpB bind to the head domain of Smc. The presence of the three proteins is required for the association of the complex with DNA.</text>
</comment>
<protein>
    <recommendedName>
        <fullName evidence="2 3">Segregation and condensation protein A</fullName>
    </recommendedName>
</protein>
<dbReference type="Proteomes" id="UP000180254">
    <property type="component" value="Unassembled WGS sequence"/>
</dbReference>
<reference evidence="4 5" key="1">
    <citation type="submission" date="2016-09" db="EMBL/GenBank/DDBJ databases">
        <title>Genome sequence of Eubacterium angustum.</title>
        <authorList>
            <person name="Poehlein A."/>
            <person name="Daniel R."/>
        </authorList>
    </citation>
    <scope>NUCLEOTIDE SEQUENCE [LARGE SCALE GENOMIC DNA]</scope>
    <source>
        <strain evidence="4 5">DSM 1989</strain>
    </source>
</reference>
<dbReference type="Gene3D" id="6.10.250.2410">
    <property type="match status" value="1"/>
</dbReference>
<dbReference type="InterPro" id="IPR023093">
    <property type="entry name" value="ScpA-like_C"/>
</dbReference>
<comment type="subcellular location">
    <subcellularLocation>
        <location evidence="3">Cytoplasm</location>
    </subcellularLocation>
    <text evidence="3">Associated with two foci at the outer edges of the nucleoid region in young cells, and at four foci within both cell halves in older cells.</text>
</comment>
<dbReference type="HAMAP" id="MF_01805">
    <property type="entry name" value="ScpA"/>
    <property type="match status" value="1"/>
</dbReference>
<keyword evidence="5" id="KW-1185">Reference proteome</keyword>
<organism evidence="4 5">
    <name type="scientific">Andreesenia angusta</name>
    <dbReference type="NCBI Taxonomy" id="39480"/>
    <lineage>
        <taxon>Bacteria</taxon>
        <taxon>Bacillati</taxon>
        <taxon>Bacillota</taxon>
        <taxon>Tissierellia</taxon>
        <taxon>Tissierellales</taxon>
        <taxon>Gottschalkiaceae</taxon>
        <taxon>Andreesenia</taxon>
    </lineage>
</organism>
<dbReference type="EMBL" id="MKIE01000002">
    <property type="protein sequence ID" value="OHW62970.1"/>
    <property type="molecule type" value="Genomic_DNA"/>
</dbReference>
<evidence type="ECO:0000313" key="5">
    <source>
        <dbReference type="Proteomes" id="UP000180254"/>
    </source>
</evidence>
<keyword evidence="3" id="KW-0131">Cell cycle</keyword>
<dbReference type="PANTHER" id="PTHR33969:SF2">
    <property type="entry name" value="SEGREGATION AND CONDENSATION PROTEIN A"/>
    <property type="match status" value="1"/>
</dbReference>